<dbReference type="InterPro" id="IPR029479">
    <property type="entry name" value="Nitroreductase"/>
</dbReference>
<dbReference type="InterPro" id="IPR000415">
    <property type="entry name" value="Nitroreductase-like"/>
</dbReference>
<name>A0ABW0L0V0_9BURK</name>
<dbReference type="Pfam" id="PF00881">
    <property type="entry name" value="Nitroreductase"/>
    <property type="match status" value="1"/>
</dbReference>
<evidence type="ECO:0000256" key="5">
    <source>
        <dbReference type="ARBA" id="ARBA00023002"/>
    </source>
</evidence>
<evidence type="ECO:0000256" key="3">
    <source>
        <dbReference type="ARBA" id="ARBA00022630"/>
    </source>
</evidence>
<evidence type="ECO:0000256" key="1">
    <source>
        <dbReference type="ARBA" id="ARBA00001917"/>
    </source>
</evidence>
<evidence type="ECO:0000256" key="4">
    <source>
        <dbReference type="ARBA" id="ARBA00022643"/>
    </source>
</evidence>
<feature type="domain" description="Nitroreductase" evidence="6">
    <location>
        <begin position="11"/>
        <end position="200"/>
    </location>
</feature>
<protein>
    <submittedName>
        <fullName evidence="7">Nitroreductase</fullName>
    </submittedName>
</protein>
<keyword evidence="3" id="KW-0285">Flavoprotein</keyword>
<evidence type="ECO:0000313" key="7">
    <source>
        <dbReference type="EMBL" id="MFC5458936.1"/>
    </source>
</evidence>
<dbReference type="EMBL" id="JBHSMU010000004">
    <property type="protein sequence ID" value="MFC5458936.1"/>
    <property type="molecule type" value="Genomic_DNA"/>
</dbReference>
<dbReference type="Gene3D" id="3.40.109.10">
    <property type="entry name" value="NADH Oxidase"/>
    <property type="match status" value="1"/>
</dbReference>
<keyword evidence="8" id="KW-1185">Reference proteome</keyword>
<comment type="cofactor">
    <cofactor evidence="1">
        <name>FMN</name>
        <dbReference type="ChEBI" id="CHEBI:58210"/>
    </cofactor>
</comment>
<comment type="similarity">
    <text evidence="2">Belongs to the nitroreductase family.</text>
</comment>
<proteinExistence type="inferred from homology"/>
<evidence type="ECO:0000256" key="2">
    <source>
        <dbReference type="ARBA" id="ARBA00007118"/>
    </source>
</evidence>
<keyword evidence="5" id="KW-0560">Oxidoreductase</keyword>
<evidence type="ECO:0000313" key="8">
    <source>
        <dbReference type="Proteomes" id="UP001596050"/>
    </source>
</evidence>
<gene>
    <name evidence="7" type="ORF">ACFPN5_03815</name>
</gene>
<dbReference type="CDD" id="cd02136">
    <property type="entry name" value="PnbA_NfnB-like"/>
    <property type="match status" value="1"/>
</dbReference>
<dbReference type="Proteomes" id="UP001596050">
    <property type="component" value="Unassembled WGS sequence"/>
</dbReference>
<evidence type="ECO:0000259" key="6">
    <source>
        <dbReference type="Pfam" id="PF00881"/>
    </source>
</evidence>
<dbReference type="PANTHER" id="PTHR43673">
    <property type="entry name" value="NAD(P)H NITROREDUCTASE YDGI-RELATED"/>
    <property type="match status" value="1"/>
</dbReference>
<accession>A0ABW0L0V0</accession>
<reference evidence="8" key="1">
    <citation type="journal article" date="2019" name="Int. J. Syst. Evol. Microbiol.">
        <title>The Global Catalogue of Microorganisms (GCM) 10K type strain sequencing project: providing services to taxonomists for standard genome sequencing and annotation.</title>
        <authorList>
            <consortium name="The Broad Institute Genomics Platform"/>
            <consortium name="The Broad Institute Genome Sequencing Center for Infectious Disease"/>
            <person name="Wu L."/>
            <person name="Ma J."/>
        </authorList>
    </citation>
    <scope>NUCLEOTIDE SEQUENCE [LARGE SCALE GENOMIC DNA]</scope>
    <source>
        <strain evidence="8">KACC 12649</strain>
    </source>
</reference>
<keyword evidence="4" id="KW-0288">FMN</keyword>
<dbReference type="SUPFAM" id="SSF55469">
    <property type="entry name" value="FMN-dependent nitroreductase-like"/>
    <property type="match status" value="1"/>
</dbReference>
<dbReference type="PANTHER" id="PTHR43673:SF2">
    <property type="entry name" value="NITROREDUCTASE"/>
    <property type="match status" value="1"/>
</dbReference>
<dbReference type="RefSeq" id="WP_379780275.1">
    <property type="nucleotide sequence ID" value="NZ_JBHSMU010000004.1"/>
</dbReference>
<comment type="caution">
    <text evidence="7">The sequence shown here is derived from an EMBL/GenBank/DDBJ whole genome shotgun (WGS) entry which is preliminary data.</text>
</comment>
<organism evidence="7 8">
    <name type="scientific">Massilia niabensis</name>
    <dbReference type="NCBI Taxonomy" id="544910"/>
    <lineage>
        <taxon>Bacteria</taxon>
        <taxon>Pseudomonadati</taxon>
        <taxon>Pseudomonadota</taxon>
        <taxon>Betaproteobacteria</taxon>
        <taxon>Burkholderiales</taxon>
        <taxon>Oxalobacteraceae</taxon>
        <taxon>Telluria group</taxon>
        <taxon>Massilia</taxon>
    </lineage>
</organism>
<sequence length="225" mass="24687">MPESKLFHDVVRNRHSVRNFLPAPAPDAVIRAVLEDAQLAPSNCNTQPWQIHIVSGAKRDELSKAILAADDAGRITPDFSFDLRDFHGVYSQRAKDQGAAYYQAIGVAREATEDRRTAARLNLDFFGAPHVALLFMPAFGDNVRAAGDMGMYGQTFLLSLTAHGLGGIPQTMLGFYAETIREVLGIDPSMKMLFGISFGYPDTASAANAYRIEKAPVEESVIFHR</sequence>